<comment type="similarity">
    <text evidence="1 6">Belongs to the glutaredoxin family.</text>
</comment>
<dbReference type="EMBL" id="VWXX01000042">
    <property type="protein sequence ID" value="KAA6182690.1"/>
    <property type="molecule type" value="Genomic_DNA"/>
</dbReference>
<keyword evidence="2 6" id="KW-0813">Transport</keyword>
<keyword evidence="9" id="KW-1185">Reference proteome</keyword>
<dbReference type="SUPFAM" id="SSF52833">
    <property type="entry name" value="Thioredoxin-like"/>
    <property type="match status" value="1"/>
</dbReference>
<comment type="caution">
    <text evidence="8">The sequence shown here is derived from an EMBL/GenBank/DDBJ whole genome shotgun (WGS) entry which is preliminary data.</text>
</comment>
<dbReference type="RefSeq" id="WP_150094691.1">
    <property type="nucleotide sequence ID" value="NZ_JBFUOH010000078.1"/>
</dbReference>
<dbReference type="PANTHER" id="PTHR45694:SF18">
    <property type="entry name" value="GLUTAREDOXIN-1-RELATED"/>
    <property type="match status" value="1"/>
</dbReference>
<keyword evidence="5 6" id="KW-0676">Redox-active center</keyword>
<dbReference type="InterPro" id="IPR002109">
    <property type="entry name" value="Glutaredoxin"/>
</dbReference>
<dbReference type="Proteomes" id="UP000322981">
    <property type="component" value="Unassembled WGS sequence"/>
</dbReference>
<evidence type="ECO:0000313" key="8">
    <source>
        <dbReference type="EMBL" id="KAA6182690.1"/>
    </source>
</evidence>
<keyword evidence="3 6" id="KW-0249">Electron transport</keyword>
<sequence>MPIVQMYTTAICPYCVRARRLLEHKGVEYEDIRIDRDREQRKIMIQRSNRTTVPQIFIGEVHVGGYDDMAELDAAGKLDPLLQQAGHGSGSQ</sequence>
<dbReference type="InterPro" id="IPR036249">
    <property type="entry name" value="Thioredoxin-like_sf"/>
</dbReference>
<feature type="domain" description="GST N-terminal" evidence="7">
    <location>
        <begin position="2"/>
        <end position="92"/>
    </location>
</feature>
<dbReference type="PRINTS" id="PR00160">
    <property type="entry name" value="GLUTAREDOXIN"/>
</dbReference>
<dbReference type="PROSITE" id="PS51354">
    <property type="entry name" value="GLUTAREDOXIN_2"/>
    <property type="match status" value="1"/>
</dbReference>
<reference evidence="8 9" key="1">
    <citation type="submission" date="2019-09" db="EMBL/GenBank/DDBJ databases">
        <title>Whole-genome sequence of the purple sulfur bacterium Thiohalocapsa marina DSM 19078.</title>
        <authorList>
            <person name="Kyndt J.A."/>
            <person name="Meyer T.E."/>
        </authorList>
    </citation>
    <scope>NUCLEOTIDE SEQUENCE [LARGE SCALE GENOMIC DNA]</scope>
    <source>
        <strain evidence="8 9">DSM 19078</strain>
    </source>
</reference>
<comment type="function">
    <text evidence="6">Has a glutathione-disulfide oxidoreductase activity in the presence of NADPH and glutathione reductase. Reduces low molecular weight disulfides and proteins.</text>
</comment>
<evidence type="ECO:0000313" key="9">
    <source>
        <dbReference type="Proteomes" id="UP000322981"/>
    </source>
</evidence>
<evidence type="ECO:0000256" key="5">
    <source>
        <dbReference type="ARBA" id="ARBA00023284"/>
    </source>
</evidence>
<evidence type="ECO:0000259" key="7">
    <source>
        <dbReference type="PROSITE" id="PS50404"/>
    </source>
</evidence>
<dbReference type="AlphaFoldDB" id="A0A5M8FFK0"/>
<dbReference type="CDD" id="cd03418">
    <property type="entry name" value="GRX_GRXb_1_3_like"/>
    <property type="match status" value="1"/>
</dbReference>
<gene>
    <name evidence="8" type="primary">grxC</name>
    <name evidence="8" type="ORF">F2Q65_17475</name>
</gene>
<dbReference type="PROSITE" id="PS00195">
    <property type="entry name" value="GLUTAREDOXIN_1"/>
    <property type="match status" value="1"/>
</dbReference>
<protein>
    <recommendedName>
        <fullName evidence="6">Glutaredoxin</fullName>
    </recommendedName>
</protein>
<dbReference type="Pfam" id="PF00462">
    <property type="entry name" value="Glutaredoxin"/>
    <property type="match status" value="1"/>
</dbReference>
<dbReference type="GO" id="GO:0015038">
    <property type="term" value="F:glutathione disulfide oxidoreductase activity"/>
    <property type="evidence" value="ECO:0007669"/>
    <property type="project" value="UniProtKB-UniRule"/>
</dbReference>
<dbReference type="InterPro" id="IPR004045">
    <property type="entry name" value="Glutathione_S-Trfase_N"/>
</dbReference>
<dbReference type="OrthoDB" id="9814618at2"/>
<dbReference type="PROSITE" id="PS50404">
    <property type="entry name" value="GST_NTER"/>
    <property type="match status" value="1"/>
</dbReference>
<dbReference type="GO" id="GO:0005737">
    <property type="term" value="C:cytoplasm"/>
    <property type="evidence" value="ECO:0007669"/>
    <property type="project" value="TreeGrafter"/>
</dbReference>
<evidence type="ECO:0000256" key="3">
    <source>
        <dbReference type="ARBA" id="ARBA00022982"/>
    </source>
</evidence>
<dbReference type="InterPro" id="IPR011767">
    <property type="entry name" value="GLR_AS"/>
</dbReference>
<evidence type="ECO:0000256" key="4">
    <source>
        <dbReference type="ARBA" id="ARBA00023157"/>
    </source>
</evidence>
<evidence type="ECO:0000256" key="6">
    <source>
        <dbReference type="RuleBase" id="RU364065"/>
    </source>
</evidence>
<dbReference type="PANTHER" id="PTHR45694">
    <property type="entry name" value="GLUTAREDOXIN 2"/>
    <property type="match status" value="1"/>
</dbReference>
<dbReference type="Gene3D" id="3.40.30.10">
    <property type="entry name" value="Glutaredoxin"/>
    <property type="match status" value="1"/>
</dbReference>
<evidence type="ECO:0000256" key="1">
    <source>
        <dbReference type="ARBA" id="ARBA00007787"/>
    </source>
</evidence>
<dbReference type="InterPro" id="IPR014025">
    <property type="entry name" value="Glutaredoxin_subgr"/>
</dbReference>
<keyword evidence="6" id="KW-0963">Cytoplasm</keyword>
<dbReference type="GO" id="GO:0045454">
    <property type="term" value="P:cell redox homeostasis"/>
    <property type="evidence" value="ECO:0007669"/>
    <property type="project" value="InterPro"/>
</dbReference>
<dbReference type="NCBIfam" id="TIGR02181">
    <property type="entry name" value="GRX_bact"/>
    <property type="match status" value="1"/>
</dbReference>
<dbReference type="GO" id="GO:0034599">
    <property type="term" value="P:cellular response to oxidative stress"/>
    <property type="evidence" value="ECO:0007669"/>
    <property type="project" value="TreeGrafter"/>
</dbReference>
<proteinExistence type="inferred from homology"/>
<accession>A0A5M8FFK0</accession>
<keyword evidence="4" id="KW-1015">Disulfide bond</keyword>
<name>A0A5M8FFK0_9GAMM</name>
<evidence type="ECO:0000256" key="2">
    <source>
        <dbReference type="ARBA" id="ARBA00022448"/>
    </source>
</evidence>
<dbReference type="InterPro" id="IPR011900">
    <property type="entry name" value="GRX_bact"/>
</dbReference>
<organism evidence="8 9">
    <name type="scientific">Thiohalocapsa marina</name>
    <dbReference type="NCBI Taxonomy" id="424902"/>
    <lineage>
        <taxon>Bacteria</taxon>
        <taxon>Pseudomonadati</taxon>
        <taxon>Pseudomonadota</taxon>
        <taxon>Gammaproteobacteria</taxon>
        <taxon>Chromatiales</taxon>
        <taxon>Chromatiaceae</taxon>
        <taxon>Thiohalocapsa</taxon>
    </lineage>
</organism>